<reference evidence="1 2" key="1">
    <citation type="journal article" date="2023" name="Plants (Basel)">
        <title>Bridging the Gap: Combining Genomics and Transcriptomics Approaches to Understand Stylosanthes scabra, an Orphan Legume from the Brazilian Caatinga.</title>
        <authorList>
            <person name="Ferreira-Neto J.R.C."/>
            <person name="da Silva M.D."/>
            <person name="Binneck E."/>
            <person name="de Melo N.F."/>
            <person name="da Silva R.H."/>
            <person name="de Melo A.L.T.M."/>
            <person name="Pandolfi V."/>
            <person name="Bustamante F.O."/>
            <person name="Brasileiro-Vidal A.C."/>
            <person name="Benko-Iseppon A.M."/>
        </authorList>
    </citation>
    <scope>NUCLEOTIDE SEQUENCE [LARGE SCALE GENOMIC DNA]</scope>
    <source>
        <tissue evidence="1">Leaves</tissue>
    </source>
</reference>
<sequence>MGKRPTKGVAPHQGTCPLTLHPIFDLESHNPNSGFLGPFLHTSISFFVVALGNARELDHPKTHLLTSIIEA</sequence>
<evidence type="ECO:0000313" key="1">
    <source>
        <dbReference type="EMBL" id="MED6176762.1"/>
    </source>
</evidence>
<name>A0ABU6VTR9_9FABA</name>
<dbReference type="Proteomes" id="UP001341840">
    <property type="component" value="Unassembled WGS sequence"/>
</dbReference>
<keyword evidence="2" id="KW-1185">Reference proteome</keyword>
<gene>
    <name evidence="1" type="ORF">PIB30_091363</name>
</gene>
<comment type="caution">
    <text evidence="1">The sequence shown here is derived from an EMBL/GenBank/DDBJ whole genome shotgun (WGS) entry which is preliminary data.</text>
</comment>
<proteinExistence type="predicted"/>
<organism evidence="1 2">
    <name type="scientific">Stylosanthes scabra</name>
    <dbReference type="NCBI Taxonomy" id="79078"/>
    <lineage>
        <taxon>Eukaryota</taxon>
        <taxon>Viridiplantae</taxon>
        <taxon>Streptophyta</taxon>
        <taxon>Embryophyta</taxon>
        <taxon>Tracheophyta</taxon>
        <taxon>Spermatophyta</taxon>
        <taxon>Magnoliopsida</taxon>
        <taxon>eudicotyledons</taxon>
        <taxon>Gunneridae</taxon>
        <taxon>Pentapetalae</taxon>
        <taxon>rosids</taxon>
        <taxon>fabids</taxon>
        <taxon>Fabales</taxon>
        <taxon>Fabaceae</taxon>
        <taxon>Papilionoideae</taxon>
        <taxon>50 kb inversion clade</taxon>
        <taxon>dalbergioids sensu lato</taxon>
        <taxon>Dalbergieae</taxon>
        <taxon>Pterocarpus clade</taxon>
        <taxon>Stylosanthes</taxon>
    </lineage>
</organism>
<accession>A0ABU6VTR9</accession>
<protein>
    <submittedName>
        <fullName evidence="1">Uncharacterized protein</fullName>
    </submittedName>
</protein>
<evidence type="ECO:0000313" key="2">
    <source>
        <dbReference type="Proteomes" id="UP001341840"/>
    </source>
</evidence>
<dbReference type="EMBL" id="JASCZI010152854">
    <property type="protein sequence ID" value="MED6176762.1"/>
    <property type="molecule type" value="Genomic_DNA"/>
</dbReference>